<evidence type="ECO:0000259" key="10">
    <source>
        <dbReference type="PROSITE" id="PS50109"/>
    </source>
</evidence>
<evidence type="ECO:0000256" key="1">
    <source>
        <dbReference type="ARBA" id="ARBA00000085"/>
    </source>
</evidence>
<dbReference type="SUPFAM" id="SSF46689">
    <property type="entry name" value="Homeodomain-like"/>
    <property type="match status" value="1"/>
</dbReference>
<dbReference type="PROSITE" id="PS50110">
    <property type="entry name" value="RESPONSE_REGULATORY"/>
    <property type="match status" value="1"/>
</dbReference>
<dbReference type="InterPro" id="IPR004358">
    <property type="entry name" value="Sig_transdc_His_kin-like_C"/>
</dbReference>
<dbReference type="Gene3D" id="1.10.287.130">
    <property type="match status" value="1"/>
</dbReference>
<dbReference type="SMART" id="SM00387">
    <property type="entry name" value="HATPase_c"/>
    <property type="match status" value="1"/>
</dbReference>
<dbReference type="InterPro" id="IPR036097">
    <property type="entry name" value="HisK_dim/P_sf"/>
</dbReference>
<comment type="caution">
    <text evidence="12">The sequence shown here is derived from an EMBL/GenBank/DDBJ whole genome shotgun (WGS) entry which is preliminary data.</text>
</comment>
<keyword evidence="13" id="KW-1185">Reference proteome</keyword>
<feature type="domain" description="Histidine kinase" evidence="10">
    <location>
        <begin position="816"/>
        <end position="1032"/>
    </location>
</feature>
<dbReference type="CDD" id="cd00075">
    <property type="entry name" value="HATPase"/>
    <property type="match status" value="1"/>
</dbReference>
<evidence type="ECO:0000256" key="4">
    <source>
        <dbReference type="ARBA" id="ARBA00023015"/>
    </source>
</evidence>
<evidence type="ECO:0000256" key="3">
    <source>
        <dbReference type="ARBA" id="ARBA00022553"/>
    </source>
</evidence>
<dbReference type="SMART" id="SM00448">
    <property type="entry name" value="REC"/>
    <property type="match status" value="1"/>
</dbReference>
<dbReference type="EMBL" id="LWBO01000023">
    <property type="protein sequence ID" value="OQP44948.1"/>
    <property type="molecule type" value="Genomic_DNA"/>
</dbReference>
<dbReference type="CDD" id="cd17574">
    <property type="entry name" value="REC_OmpR"/>
    <property type="match status" value="1"/>
</dbReference>
<sequence>MRFAIYLYFLFCAGDCIASDTLSVRYLGIDQGLSNNAVTCIYKDHNGFMWFGTYDGLNRYDGCAFRVFRNTIGDATSLLDNHVFCINSDNENKVWVGSGKGVSIYDPNRSAFFTPRFSKVGSSENVPLYDAVLSIKNAGNTMLVGTVHNGLIVFTGSGETGKQLVLPGQTGAAYNIQAIEYDSIRNAVWFFVNDRGLYKYDIASKRIVAVASGVAQCYSIFPRSNGDVLIAGDSGVARVYHNIFKRFDPIPQMIVRDIAEDAKGALWIATDGNGLWYLSPGGNRAQPLSLAGEAINSNSIYDLYIDPEGREWIGTLRGGVNILERDGSSFKTISYHKGRTEDVNDFILSFCEDDRSNLWIGTDGAGLRYWDKQKNSFTKYVHSADPGSVRSNFITCIARDYKNDIWISSWFGGIDKLNRSNNTFRHYSCYDPFQKNEEKNCWQVYEDSKRRLWASASNKGHLFLYNRPADQFELFDSSLFDLQVLMEDRSGNFWGGNYNSLIKIDPEKKQHKIFFIGYTVRSICEDKRHNFWVGTEGGGLLLFDRGKGTYRRITTKDGLPNNVILKILEDNKGDLWMSTYYGLCRYDPVLKTFRNFTQADGLQSNQFSFNAAMIAKNGDFLFGGIKGFNSFYPDSVYDKKNIPHLFLTGIKIDNAPVEAGPAYVVSHNKDIITGIAVPFDKALSFDFTALQYSNANNLNYAYYLKGWDKNWSIANNIKTANYSHIREGAYTFYVRVMNPDGVWNEEVQLLAVRVLPPWYRTWWAYLLYTVFTIGIVCAFLYYYRRQDRLRYEIKLALLEKQKEKELAERKISFFTDISHEFRTPLTLIVSPLKDLMAEAGPGLIQKKLSTIHRNARRLLSLVDQLLLFRKVESIEQQLHLSRFDINEVCNEVFLSFTQRAASKNIRFIFDRPLDEVGYCGDKEKIEIILFNLLSNALKYTPDNGEVQLSLTGGNGQIRIIVKDTGCGISESISSRLFDVFYQANNTGKASQTGFGIGLYVSKKLAIAHEGALSYVSAEGEGTTFTLILPNNKLTSMQHAGEEDRCGRPSIIHELVEESREEGDTTTDNRSKVIDKIISGLPTMVIVDDDADLRSYVKEIFIEQFNIYETNDGASAFDLIGRELPDIVISDVIMGKMDGIELCRKLKENAHLAHIPIILLTGSSSEKSKLTGLECGAEDYVSKPFSKELIVARVQNILTSRNRLQQYFFNTITLKPASSIESDHKEFLTRCIEIVDQNMENPEFNVQLFCQGIGMSQPTLYKRIKAISGLTVNVFVRYLRLRKAAELLINTSKTVVEVTYATGFNDLRYFREQFSKLFGMTPSEFIRRYRKPLGNKIIK</sequence>
<dbReference type="SMART" id="SM00388">
    <property type="entry name" value="HisKA"/>
    <property type="match status" value="1"/>
</dbReference>
<dbReference type="InterPro" id="IPR013783">
    <property type="entry name" value="Ig-like_fold"/>
</dbReference>
<keyword evidence="8" id="KW-0812">Transmembrane</keyword>
<feature type="domain" description="Response regulatory" evidence="11">
    <location>
        <begin position="1082"/>
        <end position="1197"/>
    </location>
</feature>
<evidence type="ECO:0000259" key="11">
    <source>
        <dbReference type="PROSITE" id="PS50110"/>
    </source>
</evidence>
<name>A0ABX3NSF2_9BACT</name>
<dbReference type="Proteomes" id="UP000192277">
    <property type="component" value="Unassembled WGS sequence"/>
</dbReference>
<reference evidence="12 13" key="1">
    <citation type="submission" date="2016-04" db="EMBL/GenBank/DDBJ databases">
        <authorList>
            <person name="Chen L."/>
            <person name="Zhuang W."/>
            <person name="Wang G."/>
        </authorList>
    </citation>
    <scope>NUCLEOTIDE SEQUENCE [LARGE SCALE GENOMIC DNA]</scope>
    <source>
        <strain evidence="13">GR20</strain>
    </source>
</reference>
<dbReference type="InterPro" id="IPR003661">
    <property type="entry name" value="HisK_dim/P_dom"/>
</dbReference>
<dbReference type="SUPFAM" id="SSF47384">
    <property type="entry name" value="Homodimeric domain of signal transducing histidine kinase"/>
    <property type="match status" value="1"/>
</dbReference>
<dbReference type="Gene3D" id="2.130.10.10">
    <property type="entry name" value="YVTN repeat-like/Quinoprotein amine dehydrogenase"/>
    <property type="match status" value="2"/>
</dbReference>
<dbReference type="SUPFAM" id="SSF55874">
    <property type="entry name" value="ATPase domain of HSP90 chaperone/DNA topoisomerase II/histidine kinase"/>
    <property type="match status" value="1"/>
</dbReference>
<evidence type="ECO:0000256" key="7">
    <source>
        <dbReference type="PROSITE-ProRule" id="PRU00169"/>
    </source>
</evidence>
<dbReference type="SUPFAM" id="SSF52172">
    <property type="entry name" value="CheY-like"/>
    <property type="match status" value="1"/>
</dbReference>
<dbReference type="PROSITE" id="PS50109">
    <property type="entry name" value="HIS_KIN"/>
    <property type="match status" value="1"/>
</dbReference>
<keyword evidence="4" id="KW-0805">Transcription regulation</keyword>
<dbReference type="CDD" id="cd00146">
    <property type="entry name" value="PKD"/>
    <property type="match status" value="1"/>
</dbReference>
<dbReference type="PROSITE" id="PS01124">
    <property type="entry name" value="HTH_ARAC_FAMILY_2"/>
    <property type="match status" value="1"/>
</dbReference>
<protein>
    <recommendedName>
        <fullName evidence="2">histidine kinase</fullName>
        <ecNumber evidence="2">2.7.13.3</ecNumber>
    </recommendedName>
</protein>
<dbReference type="InterPro" id="IPR015943">
    <property type="entry name" value="WD40/YVTN_repeat-like_dom_sf"/>
</dbReference>
<dbReference type="InterPro" id="IPR009057">
    <property type="entry name" value="Homeodomain-like_sf"/>
</dbReference>
<evidence type="ECO:0000259" key="9">
    <source>
        <dbReference type="PROSITE" id="PS01124"/>
    </source>
</evidence>
<dbReference type="InterPro" id="IPR005467">
    <property type="entry name" value="His_kinase_dom"/>
</dbReference>
<dbReference type="SUPFAM" id="SSF63829">
    <property type="entry name" value="Calcium-dependent phosphotriesterase"/>
    <property type="match status" value="3"/>
</dbReference>
<evidence type="ECO:0000256" key="2">
    <source>
        <dbReference type="ARBA" id="ARBA00012438"/>
    </source>
</evidence>
<dbReference type="Gene3D" id="1.10.10.60">
    <property type="entry name" value="Homeodomain-like"/>
    <property type="match status" value="1"/>
</dbReference>
<keyword evidence="6" id="KW-0804">Transcription</keyword>
<gene>
    <name evidence="12" type="ORF">A4D02_09185</name>
</gene>
<keyword evidence="8" id="KW-0472">Membrane</keyword>
<evidence type="ECO:0000313" key="13">
    <source>
        <dbReference type="Proteomes" id="UP000192277"/>
    </source>
</evidence>
<dbReference type="InterPro" id="IPR018060">
    <property type="entry name" value="HTH_AraC"/>
</dbReference>
<dbReference type="CDD" id="cd00082">
    <property type="entry name" value="HisKA"/>
    <property type="match status" value="1"/>
</dbReference>
<dbReference type="SMART" id="SM00342">
    <property type="entry name" value="HTH_ARAC"/>
    <property type="match status" value="1"/>
</dbReference>
<dbReference type="Gene3D" id="3.30.565.10">
    <property type="entry name" value="Histidine kinase-like ATPase, C-terminal domain"/>
    <property type="match status" value="1"/>
</dbReference>
<dbReference type="InterPro" id="IPR011006">
    <property type="entry name" value="CheY-like_superfamily"/>
</dbReference>
<evidence type="ECO:0000256" key="8">
    <source>
        <dbReference type="SAM" id="Phobius"/>
    </source>
</evidence>
<dbReference type="Pfam" id="PF07495">
    <property type="entry name" value="Y_Y_Y"/>
    <property type="match status" value="1"/>
</dbReference>
<keyword evidence="5" id="KW-0238">DNA-binding</keyword>
<keyword evidence="3 7" id="KW-0597">Phosphoprotein</keyword>
<dbReference type="InterPro" id="IPR003594">
    <property type="entry name" value="HATPase_dom"/>
</dbReference>
<dbReference type="Gene3D" id="3.40.50.2300">
    <property type="match status" value="1"/>
</dbReference>
<dbReference type="Pfam" id="PF00512">
    <property type="entry name" value="HisKA"/>
    <property type="match status" value="1"/>
</dbReference>
<dbReference type="PANTHER" id="PTHR43547:SF2">
    <property type="entry name" value="HYBRID SIGNAL TRANSDUCTION HISTIDINE KINASE C"/>
    <property type="match status" value="1"/>
</dbReference>
<dbReference type="InterPro" id="IPR011123">
    <property type="entry name" value="Y_Y_Y"/>
</dbReference>
<dbReference type="Gene3D" id="2.60.40.10">
    <property type="entry name" value="Immunoglobulins"/>
    <property type="match status" value="1"/>
</dbReference>
<dbReference type="Pfam" id="PF07494">
    <property type="entry name" value="Reg_prop"/>
    <property type="match status" value="5"/>
</dbReference>
<proteinExistence type="predicted"/>
<feature type="domain" description="HTH araC/xylS-type" evidence="9">
    <location>
        <begin position="1228"/>
        <end position="1327"/>
    </location>
</feature>
<dbReference type="InterPro" id="IPR036890">
    <property type="entry name" value="HATPase_C_sf"/>
</dbReference>
<keyword evidence="8" id="KW-1133">Transmembrane helix</keyword>
<feature type="transmembrane region" description="Helical" evidence="8">
    <location>
        <begin position="762"/>
        <end position="783"/>
    </location>
</feature>
<dbReference type="Pfam" id="PF00072">
    <property type="entry name" value="Response_reg"/>
    <property type="match status" value="1"/>
</dbReference>
<evidence type="ECO:0000256" key="6">
    <source>
        <dbReference type="ARBA" id="ARBA00023163"/>
    </source>
</evidence>
<evidence type="ECO:0000256" key="5">
    <source>
        <dbReference type="ARBA" id="ARBA00023125"/>
    </source>
</evidence>
<dbReference type="Pfam" id="PF02518">
    <property type="entry name" value="HATPase_c"/>
    <property type="match status" value="1"/>
</dbReference>
<evidence type="ECO:0000313" key="12">
    <source>
        <dbReference type="EMBL" id="OQP44948.1"/>
    </source>
</evidence>
<dbReference type="Pfam" id="PF12833">
    <property type="entry name" value="HTH_18"/>
    <property type="match status" value="1"/>
</dbReference>
<dbReference type="PROSITE" id="PS00041">
    <property type="entry name" value="HTH_ARAC_FAMILY_1"/>
    <property type="match status" value="1"/>
</dbReference>
<dbReference type="RefSeq" id="WP_014218622.1">
    <property type="nucleotide sequence ID" value="NZ_LWBO01000023.1"/>
</dbReference>
<dbReference type="InterPro" id="IPR001789">
    <property type="entry name" value="Sig_transdc_resp-reg_receiver"/>
</dbReference>
<feature type="modified residue" description="4-aspartylphosphate" evidence="7">
    <location>
        <position position="1130"/>
    </location>
</feature>
<dbReference type="EC" id="2.7.13.3" evidence="2"/>
<organism evidence="12 13">
    <name type="scientific">Niastella koreensis</name>
    <dbReference type="NCBI Taxonomy" id="354356"/>
    <lineage>
        <taxon>Bacteria</taxon>
        <taxon>Pseudomonadati</taxon>
        <taxon>Bacteroidota</taxon>
        <taxon>Chitinophagia</taxon>
        <taxon>Chitinophagales</taxon>
        <taxon>Chitinophagaceae</taxon>
        <taxon>Niastella</taxon>
    </lineage>
</organism>
<comment type="catalytic activity">
    <reaction evidence="1">
        <text>ATP + protein L-histidine = ADP + protein N-phospho-L-histidine.</text>
        <dbReference type="EC" id="2.7.13.3"/>
    </reaction>
</comment>
<dbReference type="InterPro" id="IPR018062">
    <property type="entry name" value="HTH_AraC-typ_CS"/>
</dbReference>
<dbReference type="PRINTS" id="PR00344">
    <property type="entry name" value="BCTRLSENSOR"/>
</dbReference>
<dbReference type="PANTHER" id="PTHR43547">
    <property type="entry name" value="TWO-COMPONENT HISTIDINE KINASE"/>
    <property type="match status" value="1"/>
</dbReference>
<accession>A0ABX3NSF2</accession>
<dbReference type="InterPro" id="IPR011110">
    <property type="entry name" value="Reg_prop"/>
</dbReference>